<dbReference type="InterPro" id="IPR036188">
    <property type="entry name" value="FAD/NAD-bd_sf"/>
</dbReference>
<dbReference type="Proteomes" id="UP000297693">
    <property type="component" value="Unassembled WGS sequence"/>
</dbReference>
<dbReference type="InterPro" id="IPR004099">
    <property type="entry name" value="Pyr_nucl-diS_OxRdtase_dimer"/>
</dbReference>
<dbReference type="RefSeq" id="WP_135624176.1">
    <property type="nucleotide sequence ID" value="NZ_RQGD01000034.1"/>
</dbReference>
<feature type="domain" description="FAD/NAD(P)-binding" evidence="8">
    <location>
        <begin position="10"/>
        <end position="289"/>
    </location>
</feature>
<keyword evidence="4" id="KW-0274">FAD</keyword>
<organism evidence="9 10">
    <name type="scientific">Leptospira ognonensis</name>
    <dbReference type="NCBI Taxonomy" id="2484945"/>
    <lineage>
        <taxon>Bacteria</taxon>
        <taxon>Pseudomonadati</taxon>
        <taxon>Spirochaetota</taxon>
        <taxon>Spirochaetia</taxon>
        <taxon>Leptospirales</taxon>
        <taxon>Leptospiraceae</taxon>
        <taxon>Leptospira</taxon>
    </lineage>
</organism>
<comment type="cofactor">
    <cofactor evidence="1">
        <name>FAD</name>
        <dbReference type="ChEBI" id="CHEBI:57692"/>
    </cofactor>
</comment>
<evidence type="ECO:0000313" key="9">
    <source>
        <dbReference type="EMBL" id="TGL58158.1"/>
    </source>
</evidence>
<protein>
    <recommendedName>
        <fullName evidence="11">Pyridine nucleotide-disulfide oxidoreductase</fullName>
    </recommendedName>
</protein>
<dbReference type="InterPro" id="IPR023753">
    <property type="entry name" value="FAD/NAD-binding_dom"/>
</dbReference>
<dbReference type="PANTHER" id="PTHR43429:SF1">
    <property type="entry name" value="NAD(P)H SULFUR OXIDOREDUCTASE (COA-DEPENDENT)"/>
    <property type="match status" value="1"/>
</dbReference>
<dbReference type="InterPro" id="IPR050260">
    <property type="entry name" value="FAD-bd_OxRdtase"/>
</dbReference>
<feature type="domain" description="Pyridine nucleotide-disulphide oxidoreductase dimerisation" evidence="7">
    <location>
        <begin position="338"/>
        <end position="434"/>
    </location>
</feature>
<evidence type="ECO:0000256" key="2">
    <source>
        <dbReference type="ARBA" id="ARBA00009130"/>
    </source>
</evidence>
<sequence>MPETYELPKTIVIIGGALAGPVAASRAREIDGKARIILLERNTRVSYAMAGLSFHLSGEVKNLEDLNKEREDYFQKVYNIEVYTRTEVLKIDSKNSILHLSSPDDLGELKYDRLIFATGAFSIQPTGLPKNTENYKFFRTLDDLVEIQKQIQLGKKKITILGGGSMGLEALDGCVRGGAEVTLIEKANHILPNFSENVAVFAESILKNQVTLITNYQNIDFSIQKNHITDVIIDGKKIRTDFIIAAIGVRPRTELLREAGVKLHKDGTVKINEYCQTNIKNIYACSICVSVPSKKGPGWNAQAAVSDKTAQVAGSNAAGLKIKLSEFSGSMILRTPNFEIGRVGLSVGTAMALYGKQKVGKAFVHAVDKESYFPGSQNMILELLYHKKNHKVLGLDILGSNIKSRLDAFSVAFTQGIKLETLANLDFSYSPAFGTSRDALNIVATVALQKELKLTDWVEPIEIKNNRSHFFLLDVGAEQKENQNVDFWIPLESIRTMMPELLQKLNQSGAKQIAVLSETGRRGHLAFLILKDHHIPAINVSGGNRLLALYLK</sequence>
<dbReference type="PRINTS" id="PR00368">
    <property type="entry name" value="FADPNR"/>
</dbReference>
<dbReference type="PRINTS" id="PR00411">
    <property type="entry name" value="PNDRDTASEI"/>
</dbReference>
<proteinExistence type="inferred from homology"/>
<keyword evidence="5" id="KW-0560">Oxidoreductase</keyword>
<evidence type="ECO:0000313" key="10">
    <source>
        <dbReference type="Proteomes" id="UP000297693"/>
    </source>
</evidence>
<dbReference type="Pfam" id="PF07992">
    <property type="entry name" value="Pyr_redox_2"/>
    <property type="match status" value="1"/>
</dbReference>
<dbReference type="PANTHER" id="PTHR43429">
    <property type="entry name" value="PYRIDINE NUCLEOTIDE-DISULFIDE OXIDOREDUCTASE DOMAIN-CONTAINING"/>
    <property type="match status" value="1"/>
</dbReference>
<dbReference type="GO" id="GO:0016491">
    <property type="term" value="F:oxidoreductase activity"/>
    <property type="evidence" value="ECO:0007669"/>
    <property type="project" value="UniProtKB-KW"/>
</dbReference>
<evidence type="ECO:0000256" key="5">
    <source>
        <dbReference type="ARBA" id="ARBA00023002"/>
    </source>
</evidence>
<dbReference type="AlphaFoldDB" id="A0A4R9K0F7"/>
<keyword evidence="6" id="KW-0676">Redox-active center</keyword>
<name>A0A4R9K0F7_9LEPT</name>
<reference evidence="9" key="1">
    <citation type="journal article" date="2019" name="PLoS Negl. Trop. Dis.">
        <title>Revisiting the worldwide diversity of Leptospira species in the environment.</title>
        <authorList>
            <person name="Vincent A.T."/>
            <person name="Schiettekatte O."/>
            <person name="Bourhy P."/>
            <person name="Veyrier F.J."/>
            <person name="Picardeau M."/>
        </authorList>
    </citation>
    <scope>NUCLEOTIDE SEQUENCE [LARGE SCALE GENOMIC DNA]</scope>
    <source>
        <strain evidence="9">201702476</strain>
    </source>
</reference>
<keyword evidence="10" id="KW-1185">Reference proteome</keyword>
<accession>A0A4R9K0F7</accession>
<evidence type="ECO:0000256" key="1">
    <source>
        <dbReference type="ARBA" id="ARBA00001974"/>
    </source>
</evidence>
<keyword evidence="3" id="KW-0285">Flavoprotein</keyword>
<dbReference type="Gene3D" id="3.50.50.60">
    <property type="entry name" value="FAD/NAD(P)-binding domain"/>
    <property type="match status" value="2"/>
</dbReference>
<evidence type="ECO:0000259" key="7">
    <source>
        <dbReference type="Pfam" id="PF02852"/>
    </source>
</evidence>
<evidence type="ECO:0000256" key="4">
    <source>
        <dbReference type="ARBA" id="ARBA00022827"/>
    </source>
</evidence>
<dbReference type="SUPFAM" id="SSF51905">
    <property type="entry name" value="FAD/NAD(P)-binding domain"/>
    <property type="match status" value="2"/>
</dbReference>
<dbReference type="Pfam" id="PF02852">
    <property type="entry name" value="Pyr_redox_dim"/>
    <property type="match status" value="1"/>
</dbReference>
<gene>
    <name evidence="9" type="ORF">EHQ58_12315</name>
</gene>
<comment type="similarity">
    <text evidence="2">Belongs to the class-III pyridine nucleotide-disulfide oxidoreductase family.</text>
</comment>
<dbReference type="SUPFAM" id="SSF55424">
    <property type="entry name" value="FAD/NAD-linked reductases, dimerisation (C-terminal) domain"/>
    <property type="match status" value="1"/>
</dbReference>
<evidence type="ECO:0000259" key="8">
    <source>
        <dbReference type="Pfam" id="PF07992"/>
    </source>
</evidence>
<dbReference type="OrthoDB" id="9802028at2"/>
<evidence type="ECO:0008006" key="11">
    <source>
        <dbReference type="Google" id="ProtNLM"/>
    </source>
</evidence>
<evidence type="ECO:0000256" key="3">
    <source>
        <dbReference type="ARBA" id="ARBA00022630"/>
    </source>
</evidence>
<dbReference type="EMBL" id="RQGD01000034">
    <property type="protein sequence ID" value="TGL58158.1"/>
    <property type="molecule type" value="Genomic_DNA"/>
</dbReference>
<comment type="caution">
    <text evidence="9">The sequence shown here is derived from an EMBL/GenBank/DDBJ whole genome shotgun (WGS) entry which is preliminary data.</text>
</comment>
<evidence type="ECO:0000256" key="6">
    <source>
        <dbReference type="ARBA" id="ARBA00023284"/>
    </source>
</evidence>
<dbReference type="InterPro" id="IPR016156">
    <property type="entry name" value="FAD/NAD-linked_Rdtase_dimer_sf"/>
</dbReference>